<proteinExistence type="predicted"/>
<gene>
    <name evidence="2" type="ORF">TARUN_6351</name>
</gene>
<protein>
    <submittedName>
        <fullName evidence="2">Uncharacterized protein</fullName>
    </submittedName>
</protein>
<sequence>MKKGEKRAAKKKEYKKKQMQKKAKKEALDRSSEAKAVTASEEEEKEEGVKQKTGRRHKLPAESSSSSAAPRLPARGVAGLRPGVSLSVGRGLGRPGEAAATPFASCWEEDGSSTGSAYKQVPGCSLGSVQLSMRRRGSSSAQLSSAQLNSAQHGATQFSSVN</sequence>
<organism evidence="2 3">
    <name type="scientific">Trichoderma arundinaceum</name>
    <dbReference type="NCBI Taxonomy" id="490622"/>
    <lineage>
        <taxon>Eukaryota</taxon>
        <taxon>Fungi</taxon>
        <taxon>Dikarya</taxon>
        <taxon>Ascomycota</taxon>
        <taxon>Pezizomycotina</taxon>
        <taxon>Sordariomycetes</taxon>
        <taxon>Hypocreomycetidae</taxon>
        <taxon>Hypocreales</taxon>
        <taxon>Hypocreaceae</taxon>
        <taxon>Trichoderma</taxon>
    </lineage>
</organism>
<evidence type="ECO:0000256" key="1">
    <source>
        <dbReference type="SAM" id="MobiDB-lite"/>
    </source>
</evidence>
<comment type="caution">
    <text evidence="2">The sequence shown here is derived from an EMBL/GenBank/DDBJ whole genome shotgun (WGS) entry which is preliminary data.</text>
</comment>
<evidence type="ECO:0000313" key="2">
    <source>
        <dbReference type="EMBL" id="RFU75889.1"/>
    </source>
</evidence>
<accession>A0A395NIN9</accession>
<feature type="compositionally biased region" description="Basic residues" evidence="1">
    <location>
        <begin position="1"/>
        <end position="24"/>
    </location>
</feature>
<feature type="compositionally biased region" description="Polar residues" evidence="1">
    <location>
        <begin position="153"/>
        <end position="162"/>
    </location>
</feature>
<feature type="region of interest" description="Disordered" evidence="1">
    <location>
        <begin position="132"/>
        <end position="162"/>
    </location>
</feature>
<feature type="compositionally biased region" description="Low complexity" evidence="1">
    <location>
        <begin position="61"/>
        <end position="75"/>
    </location>
</feature>
<name>A0A395NIN9_TRIAR</name>
<reference evidence="2 3" key="1">
    <citation type="journal article" date="2018" name="PLoS Pathog.">
        <title>Evolution of structural diversity of trichothecenes, a family of toxins produced by plant pathogenic and entomopathogenic fungi.</title>
        <authorList>
            <person name="Proctor R.H."/>
            <person name="McCormick S.P."/>
            <person name="Kim H.S."/>
            <person name="Cardoza R.E."/>
            <person name="Stanley A.M."/>
            <person name="Lindo L."/>
            <person name="Kelly A."/>
            <person name="Brown D.W."/>
            <person name="Lee T."/>
            <person name="Vaughan M.M."/>
            <person name="Alexander N.J."/>
            <person name="Busman M."/>
            <person name="Gutierrez S."/>
        </authorList>
    </citation>
    <scope>NUCLEOTIDE SEQUENCE [LARGE SCALE GENOMIC DNA]</scope>
    <source>
        <strain evidence="2 3">IBT 40837</strain>
    </source>
</reference>
<dbReference type="EMBL" id="PXOA01000403">
    <property type="protein sequence ID" value="RFU75889.1"/>
    <property type="molecule type" value="Genomic_DNA"/>
</dbReference>
<feature type="compositionally biased region" description="Low complexity" evidence="1">
    <location>
        <begin position="138"/>
        <end position="152"/>
    </location>
</feature>
<feature type="region of interest" description="Disordered" evidence="1">
    <location>
        <begin position="1"/>
        <end position="82"/>
    </location>
</feature>
<dbReference type="Proteomes" id="UP000266272">
    <property type="component" value="Unassembled WGS sequence"/>
</dbReference>
<dbReference type="AlphaFoldDB" id="A0A395NIN9"/>
<keyword evidence="3" id="KW-1185">Reference proteome</keyword>
<evidence type="ECO:0000313" key="3">
    <source>
        <dbReference type="Proteomes" id="UP000266272"/>
    </source>
</evidence>